<gene>
    <name evidence="1" type="ORF">DW828_09435</name>
</gene>
<dbReference type="InterPro" id="IPR011990">
    <property type="entry name" value="TPR-like_helical_dom_sf"/>
</dbReference>
<dbReference type="Proteomes" id="UP000286260">
    <property type="component" value="Unassembled WGS sequence"/>
</dbReference>
<dbReference type="InterPro" id="IPR041662">
    <property type="entry name" value="SusD-like_2"/>
</dbReference>
<dbReference type="PROSITE" id="PS51257">
    <property type="entry name" value="PROKAR_LIPOPROTEIN"/>
    <property type="match status" value="1"/>
</dbReference>
<comment type="caution">
    <text evidence="1">The sequence shown here is derived from an EMBL/GenBank/DDBJ whole genome shotgun (WGS) entry which is preliminary data.</text>
</comment>
<dbReference type="AlphaFoldDB" id="A0A3R6BA29"/>
<dbReference type="EMBL" id="QSII01000011">
    <property type="protein sequence ID" value="RHC85198.1"/>
    <property type="molecule type" value="Genomic_DNA"/>
</dbReference>
<keyword evidence="1" id="KW-0449">Lipoprotein</keyword>
<sequence>MELKYKAIACFLIGIFSLSGCTSTFDDLNTNPDTTTKVNASMLASKVILDMTKSASNWRNEFLVKRMFWGEQIDDGQYNRFGKGSFDNIQTLTNAWKMVELSSEDDLDAHTGLYYFLKGWYFYRTTMDMGDIPYSEALNIEEHRYPQYDEQKDVFKGILEDLALADEYFAKSKQAFSGDPFYQGDPKKWRKATNVLRLKVLMSLSKRADDTQELQIKETFSKVVSENNLFKSNEDNLQVIYSDKDGQKNPYHVTETRSIDYYAGTHTLIDPLKRFKDYRLFYYLAPAEGLTNELYLPAGEKLLKPNDWNAYPAVDAAGVYDIEKEKIAKRMHSRPNDVYRLSYVGVPCIRLGYADMNFLLAEAVERGWITGSAKQYYEEGIRASFLFVRTTVPAEYNNGVEITDDYITSYLKGEYVAYNTNGSVTDRLKQIWMQAFLARYFHMATDDYYEYRRNGYPEFPINPETNLNNAKDKIPMRYMYPESETNYNKESLYKALDRQWGGVDDVNSIMWLLK</sequence>
<protein>
    <submittedName>
        <fullName evidence="1">SusD/RagB family nutrient-binding outer membrane lipoprotein</fullName>
    </submittedName>
</protein>
<name>A0A3R6BA29_9BACT</name>
<evidence type="ECO:0000313" key="2">
    <source>
        <dbReference type="Proteomes" id="UP000286260"/>
    </source>
</evidence>
<dbReference type="SUPFAM" id="SSF48452">
    <property type="entry name" value="TPR-like"/>
    <property type="match status" value="1"/>
</dbReference>
<organism evidence="1 2">
    <name type="scientific">Parabacteroides merdae</name>
    <dbReference type="NCBI Taxonomy" id="46503"/>
    <lineage>
        <taxon>Bacteria</taxon>
        <taxon>Pseudomonadati</taxon>
        <taxon>Bacteroidota</taxon>
        <taxon>Bacteroidia</taxon>
        <taxon>Bacteroidales</taxon>
        <taxon>Tannerellaceae</taxon>
        <taxon>Parabacteroides</taxon>
    </lineage>
</organism>
<accession>A0A3R6BA29</accession>
<proteinExistence type="predicted"/>
<dbReference type="Gene3D" id="1.25.40.390">
    <property type="match status" value="1"/>
</dbReference>
<dbReference type="Pfam" id="PF12771">
    <property type="entry name" value="SusD-like_2"/>
    <property type="match status" value="1"/>
</dbReference>
<evidence type="ECO:0000313" key="1">
    <source>
        <dbReference type="EMBL" id="RHC85198.1"/>
    </source>
</evidence>
<dbReference type="RefSeq" id="WP_122204393.1">
    <property type="nucleotide sequence ID" value="NZ_JAHPXH010000012.1"/>
</dbReference>
<reference evidence="1 2" key="1">
    <citation type="submission" date="2018-08" db="EMBL/GenBank/DDBJ databases">
        <title>A genome reference for cultivated species of the human gut microbiota.</title>
        <authorList>
            <person name="Zou Y."/>
            <person name="Xue W."/>
            <person name="Luo G."/>
        </authorList>
    </citation>
    <scope>NUCLEOTIDE SEQUENCE [LARGE SCALE GENOMIC DNA]</scope>
    <source>
        <strain evidence="1 2">AM34-17</strain>
    </source>
</reference>